<gene>
    <name evidence="6" type="primary">ABSGL_11242.1 scaffold 12295</name>
</gene>
<dbReference type="PANTHER" id="PTHR10543">
    <property type="entry name" value="BETA-CAROTENE DIOXYGENASE"/>
    <property type="match status" value="1"/>
</dbReference>
<dbReference type="GO" id="GO:0010436">
    <property type="term" value="F:carotenoid dioxygenase activity"/>
    <property type="evidence" value="ECO:0007669"/>
    <property type="project" value="TreeGrafter"/>
</dbReference>
<dbReference type="Proteomes" id="UP000078561">
    <property type="component" value="Unassembled WGS sequence"/>
</dbReference>
<evidence type="ECO:0000256" key="1">
    <source>
        <dbReference type="ARBA" id="ARBA00006787"/>
    </source>
</evidence>
<comment type="similarity">
    <text evidence="1">Belongs to the carotenoid oxygenase family.</text>
</comment>
<dbReference type="STRING" id="4829.A0A168QR51"/>
<dbReference type="EMBL" id="LT554468">
    <property type="protein sequence ID" value="SAM05367.1"/>
    <property type="molecule type" value="Genomic_DNA"/>
</dbReference>
<dbReference type="OMA" id="MLPNCKA"/>
<dbReference type="Pfam" id="PF03055">
    <property type="entry name" value="RPE65"/>
    <property type="match status" value="1"/>
</dbReference>
<protein>
    <recommendedName>
        <fullName evidence="8">Carotenoid oxygenase</fullName>
    </recommendedName>
</protein>
<dbReference type="GO" id="GO:0046872">
    <property type="term" value="F:metal ion binding"/>
    <property type="evidence" value="ECO:0007669"/>
    <property type="project" value="UniProtKB-KW"/>
</dbReference>
<evidence type="ECO:0000313" key="6">
    <source>
        <dbReference type="EMBL" id="SAM05367.1"/>
    </source>
</evidence>
<evidence type="ECO:0000256" key="5">
    <source>
        <dbReference type="PIRSR" id="PIRSR604294-1"/>
    </source>
</evidence>
<keyword evidence="3" id="KW-0560">Oxidoreductase</keyword>
<evidence type="ECO:0000256" key="4">
    <source>
        <dbReference type="ARBA" id="ARBA00023004"/>
    </source>
</evidence>
<feature type="binding site" evidence="5">
    <location>
        <position position="564"/>
    </location>
    <ligand>
        <name>Fe cation</name>
        <dbReference type="ChEBI" id="CHEBI:24875"/>
        <note>catalytic</note>
    </ligand>
</feature>
<dbReference type="InParanoid" id="A0A168QR51"/>
<keyword evidence="2 5" id="KW-0479">Metal-binding</keyword>
<feature type="binding site" evidence="5">
    <location>
        <position position="274"/>
    </location>
    <ligand>
        <name>Fe cation</name>
        <dbReference type="ChEBI" id="CHEBI:24875"/>
        <note>catalytic</note>
    </ligand>
</feature>
<evidence type="ECO:0000313" key="7">
    <source>
        <dbReference type="Proteomes" id="UP000078561"/>
    </source>
</evidence>
<dbReference type="PANTHER" id="PTHR10543:SF24">
    <property type="entry name" value="CAROTENOID ISOMEROOXYGENASE"/>
    <property type="match status" value="1"/>
</dbReference>
<dbReference type="InterPro" id="IPR004294">
    <property type="entry name" value="Carotenoid_Oase"/>
</dbReference>
<dbReference type="AlphaFoldDB" id="A0A168QR51"/>
<feature type="binding site" evidence="5">
    <location>
        <position position="216"/>
    </location>
    <ligand>
        <name>Fe cation</name>
        <dbReference type="ChEBI" id="CHEBI:24875"/>
        <note>catalytic</note>
    </ligand>
</feature>
<organism evidence="6">
    <name type="scientific">Absidia glauca</name>
    <name type="common">Pin mould</name>
    <dbReference type="NCBI Taxonomy" id="4829"/>
    <lineage>
        <taxon>Eukaryota</taxon>
        <taxon>Fungi</taxon>
        <taxon>Fungi incertae sedis</taxon>
        <taxon>Mucoromycota</taxon>
        <taxon>Mucoromycotina</taxon>
        <taxon>Mucoromycetes</taxon>
        <taxon>Mucorales</taxon>
        <taxon>Cunninghamellaceae</taxon>
        <taxon>Absidia</taxon>
    </lineage>
</organism>
<accession>A0A168QR51</accession>
<name>A0A168QR51_ABSGL</name>
<sequence>MSFPSLDQFFTQTNFVAGFQKNNKHRNATEVPDPIWLDIQGEIPSWLNGVLYRIGPGKFLLGEGAKQLAITHAFDGLAYIHRFEFDGTQQKLRYNSRHTAKTYEKNLLENPFGGHTSFGTVFAIGSAWQRFMDFLARGNKKDLNKLEPSSKPVNVTITPNYPVPSAWADQKQQRILVAKTDSNLLQKVHHDTLEPERLFDYSAYDARLDGRLSASHHQHDDSTQETFNVTISVGPDPCLTVFKIDDATGTVTVLAEIRSNLDADNTPFKPAYLHAFWLTQHYVVVPLSPIYFKNNGLDLAVSGNLMASMEWHHDKPTLFYVVSRTEGHVATVPVDSHFAFHTVHGRDYMDGDKVVLELNNQAFESCDLLFQVHNITNVSRAHELAALPNAYETTKANQTQVNGFSIPPTSIDMLQTFGDFRQYRIVLDDTPSASYRTLVKNAEFSRIHPAYQFKPYRYVYFNYVDPGRVDEKGEMYGIKKFDLTAQQEIVWTPDTKDAYVCSEPVFIPRPGSLDEDDGVVLSLVNVFANHGPEEDHCYMLVLDAKDFKEWGRVPLGKFTATTFHGSFVDHEFISTTYN</sequence>
<evidence type="ECO:0000256" key="2">
    <source>
        <dbReference type="ARBA" id="ARBA00022723"/>
    </source>
</evidence>
<keyword evidence="7" id="KW-1185">Reference proteome</keyword>
<comment type="cofactor">
    <cofactor evidence="5">
        <name>Fe(2+)</name>
        <dbReference type="ChEBI" id="CHEBI:29033"/>
    </cofactor>
    <text evidence="5">Binds 1 Fe(2+) ion per subunit.</text>
</comment>
<evidence type="ECO:0000256" key="3">
    <source>
        <dbReference type="ARBA" id="ARBA00023002"/>
    </source>
</evidence>
<proteinExistence type="inferred from homology"/>
<reference evidence="6" key="1">
    <citation type="submission" date="2016-04" db="EMBL/GenBank/DDBJ databases">
        <authorList>
            <person name="Evans L.H."/>
            <person name="Alamgir A."/>
            <person name="Owens N."/>
            <person name="Weber N.D."/>
            <person name="Virtaneva K."/>
            <person name="Barbian K."/>
            <person name="Babar A."/>
            <person name="Rosenke K."/>
        </authorList>
    </citation>
    <scope>NUCLEOTIDE SEQUENCE [LARGE SCALE GENOMIC DNA]</scope>
    <source>
        <strain evidence="6">CBS 101.48</strain>
    </source>
</reference>
<keyword evidence="4 5" id="KW-0408">Iron</keyword>
<dbReference type="GO" id="GO:0016121">
    <property type="term" value="P:carotene catabolic process"/>
    <property type="evidence" value="ECO:0007669"/>
    <property type="project" value="TreeGrafter"/>
</dbReference>
<dbReference type="OrthoDB" id="407010at2759"/>
<evidence type="ECO:0008006" key="8">
    <source>
        <dbReference type="Google" id="ProtNLM"/>
    </source>
</evidence>
<feature type="binding site" evidence="5">
    <location>
        <position position="341"/>
    </location>
    <ligand>
        <name>Fe cation</name>
        <dbReference type="ChEBI" id="CHEBI:24875"/>
        <note>catalytic</note>
    </ligand>
</feature>